<feature type="transmembrane region" description="Helical" evidence="1">
    <location>
        <begin position="37"/>
        <end position="54"/>
    </location>
</feature>
<organism evidence="2 3">
    <name type="scientific">Owenia fusiformis</name>
    <name type="common">Polychaete worm</name>
    <dbReference type="NCBI Taxonomy" id="6347"/>
    <lineage>
        <taxon>Eukaryota</taxon>
        <taxon>Metazoa</taxon>
        <taxon>Spiralia</taxon>
        <taxon>Lophotrochozoa</taxon>
        <taxon>Annelida</taxon>
        <taxon>Polychaeta</taxon>
        <taxon>Sedentaria</taxon>
        <taxon>Canalipalpata</taxon>
        <taxon>Sabellida</taxon>
        <taxon>Oweniida</taxon>
        <taxon>Oweniidae</taxon>
        <taxon>Owenia</taxon>
    </lineage>
</organism>
<dbReference type="EMBL" id="CAIIXF020000008">
    <property type="protein sequence ID" value="CAH1793041.1"/>
    <property type="molecule type" value="Genomic_DNA"/>
</dbReference>
<evidence type="ECO:0000256" key="1">
    <source>
        <dbReference type="SAM" id="Phobius"/>
    </source>
</evidence>
<proteinExistence type="predicted"/>
<evidence type="ECO:0008006" key="4">
    <source>
        <dbReference type="Google" id="ProtNLM"/>
    </source>
</evidence>
<dbReference type="Proteomes" id="UP000749559">
    <property type="component" value="Unassembled WGS sequence"/>
</dbReference>
<dbReference type="InterPro" id="IPR027417">
    <property type="entry name" value="P-loop_NTPase"/>
</dbReference>
<gene>
    <name evidence="2" type="ORF">OFUS_LOCUS17944</name>
</gene>
<keyword evidence="3" id="KW-1185">Reference proteome</keyword>
<evidence type="ECO:0000313" key="3">
    <source>
        <dbReference type="Proteomes" id="UP000749559"/>
    </source>
</evidence>
<evidence type="ECO:0000313" key="2">
    <source>
        <dbReference type="EMBL" id="CAH1793041.1"/>
    </source>
</evidence>
<dbReference type="Gene3D" id="3.40.50.300">
    <property type="entry name" value="P-loop containing nucleotide triphosphate hydrolases"/>
    <property type="match status" value="1"/>
</dbReference>
<dbReference type="OrthoDB" id="408512at2759"/>
<accession>A0A8S4PIY6</accession>
<reference evidence="2" key="1">
    <citation type="submission" date="2022-03" db="EMBL/GenBank/DDBJ databases">
        <authorList>
            <person name="Martin C."/>
        </authorList>
    </citation>
    <scope>NUCLEOTIDE SEQUENCE</scope>
</reference>
<sequence>MKCTQGFLTHSFNFHTLHINLNEKSVKNMAVTGNLKYYILLMIILVLIIAFLVSTDISFNMVSVLDVGQQRKGAGHIRKKAKGTENMKQKRMDAHENLIAVQKKGERDIEQKENEDYVEQQDHIAEDVEHKGKDEYEDYAIHDNEIKISRDDIQPQRPYNEYKNTKMQKYSYEEHIQESKFDNTQAQDIDTQYDHDNMDKDSNNGINDMNEEYDNEYEIGPKTEISKVEKTSNEINDNEITPKNKPIKQNVGKDNIELCEVQHFIIITQPRSGSNLLDSYINQHPYITSYSELCHDSILAKFNMTKKSPKEDILQHILNSLKRDIHNGNGCAHLTTGFKLHIWSLETLSVTVTDIIQSLKNPKVIILYRKNMLEQFISWEAASKNHMWWSTFLVNQYSLTLKIPMVRDFILRQKQNLKSLLLELSRTGVENIMEITYEELVNDKINVMNKLFTYLGYAPTDREVVSFLVKQNPQPLKKKLKNYDEIMAYFSESDLNLDIDDLDNV</sequence>
<keyword evidence="1" id="KW-1133">Transmembrane helix</keyword>
<protein>
    <recommendedName>
        <fullName evidence="4">Sulfotransferase</fullName>
    </recommendedName>
</protein>
<keyword evidence="1" id="KW-0812">Transmembrane</keyword>
<name>A0A8S4PIY6_OWEFU</name>
<keyword evidence="1" id="KW-0472">Membrane</keyword>
<comment type="caution">
    <text evidence="2">The sequence shown here is derived from an EMBL/GenBank/DDBJ whole genome shotgun (WGS) entry which is preliminary data.</text>
</comment>
<dbReference type="AlphaFoldDB" id="A0A8S4PIY6"/>
<dbReference type="SUPFAM" id="SSF52540">
    <property type="entry name" value="P-loop containing nucleoside triphosphate hydrolases"/>
    <property type="match status" value="1"/>
</dbReference>
<dbReference type="Pfam" id="PF13469">
    <property type="entry name" value="Sulfotransfer_3"/>
    <property type="match status" value="1"/>
</dbReference>